<dbReference type="InterPro" id="IPR049342">
    <property type="entry name" value="TRAF1-6_MATH_dom"/>
</dbReference>
<proteinExistence type="predicted"/>
<dbReference type="InterPro" id="IPR008974">
    <property type="entry name" value="TRAF-like"/>
</dbReference>
<accession>A0A9D4T703</accession>
<dbReference type="EMBL" id="JABSTV010001246">
    <property type="protein sequence ID" value="KAH7975714.1"/>
    <property type="molecule type" value="Genomic_DNA"/>
</dbReference>
<evidence type="ECO:0000259" key="1">
    <source>
        <dbReference type="Pfam" id="PF21355"/>
    </source>
</evidence>
<dbReference type="AlphaFoldDB" id="A0A9D4T703"/>
<evidence type="ECO:0000313" key="2">
    <source>
        <dbReference type="EMBL" id="KAH7975714.1"/>
    </source>
</evidence>
<comment type="caution">
    <text evidence="2">The sequence shown here is derived from an EMBL/GenBank/DDBJ whole genome shotgun (WGS) entry which is preliminary data.</text>
</comment>
<organism evidence="2 3">
    <name type="scientific">Rhipicephalus sanguineus</name>
    <name type="common">Brown dog tick</name>
    <name type="synonym">Ixodes sanguineus</name>
    <dbReference type="NCBI Taxonomy" id="34632"/>
    <lineage>
        <taxon>Eukaryota</taxon>
        <taxon>Metazoa</taxon>
        <taxon>Ecdysozoa</taxon>
        <taxon>Arthropoda</taxon>
        <taxon>Chelicerata</taxon>
        <taxon>Arachnida</taxon>
        <taxon>Acari</taxon>
        <taxon>Parasitiformes</taxon>
        <taxon>Ixodida</taxon>
        <taxon>Ixodoidea</taxon>
        <taxon>Ixodidae</taxon>
        <taxon>Rhipicephalinae</taxon>
        <taxon>Rhipicephalus</taxon>
        <taxon>Rhipicephalus</taxon>
    </lineage>
</organism>
<reference evidence="2" key="1">
    <citation type="journal article" date="2020" name="Cell">
        <title>Large-Scale Comparative Analyses of Tick Genomes Elucidate Their Genetic Diversity and Vector Capacities.</title>
        <authorList>
            <consortium name="Tick Genome and Microbiome Consortium (TIGMIC)"/>
            <person name="Jia N."/>
            <person name="Wang J."/>
            <person name="Shi W."/>
            <person name="Du L."/>
            <person name="Sun Y."/>
            <person name="Zhan W."/>
            <person name="Jiang J.F."/>
            <person name="Wang Q."/>
            <person name="Zhang B."/>
            <person name="Ji P."/>
            <person name="Bell-Sakyi L."/>
            <person name="Cui X.M."/>
            <person name="Yuan T.T."/>
            <person name="Jiang B.G."/>
            <person name="Yang W.F."/>
            <person name="Lam T.T."/>
            <person name="Chang Q.C."/>
            <person name="Ding S.J."/>
            <person name="Wang X.J."/>
            <person name="Zhu J.G."/>
            <person name="Ruan X.D."/>
            <person name="Zhao L."/>
            <person name="Wei J.T."/>
            <person name="Ye R.Z."/>
            <person name="Que T.C."/>
            <person name="Du C.H."/>
            <person name="Zhou Y.H."/>
            <person name="Cheng J.X."/>
            <person name="Dai P.F."/>
            <person name="Guo W.B."/>
            <person name="Han X.H."/>
            <person name="Huang E.J."/>
            <person name="Li L.F."/>
            <person name="Wei W."/>
            <person name="Gao Y.C."/>
            <person name="Liu J.Z."/>
            <person name="Shao H.Z."/>
            <person name="Wang X."/>
            <person name="Wang C.C."/>
            <person name="Yang T.C."/>
            <person name="Huo Q.B."/>
            <person name="Li W."/>
            <person name="Chen H.Y."/>
            <person name="Chen S.E."/>
            <person name="Zhou L.G."/>
            <person name="Ni X.B."/>
            <person name="Tian J.H."/>
            <person name="Sheng Y."/>
            <person name="Liu T."/>
            <person name="Pan Y.S."/>
            <person name="Xia L.Y."/>
            <person name="Li J."/>
            <person name="Zhao F."/>
            <person name="Cao W.C."/>
        </authorList>
    </citation>
    <scope>NUCLEOTIDE SEQUENCE</scope>
    <source>
        <strain evidence="2">Rsan-2018</strain>
    </source>
</reference>
<sequence length="162" mass="18249">MGQGGSTYTPGPYRPATAAGAFMMMVVFSEIPEKHDTLRPSQSWVEQRELVVGGYTMTAACKIHRDFSDQVSLTFGVALSGGQWDDHVEWPFSKYVTLTVPNLEDYQKDIKLPITFQADDAVQRPGKRQSNPARWSTLVYWNEVSLNGFIHNKTLHVNIELV</sequence>
<reference evidence="2" key="2">
    <citation type="submission" date="2021-09" db="EMBL/GenBank/DDBJ databases">
        <authorList>
            <person name="Jia N."/>
            <person name="Wang J."/>
            <person name="Shi W."/>
            <person name="Du L."/>
            <person name="Sun Y."/>
            <person name="Zhan W."/>
            <person name="Jiang J."/>
            <person name="Wang Q."/>
            <person name="Zhang B."/>
            <person name="Ji P."/>
            <person name="Sakyi L.B."/>
            <person name="Cui X."/>
            <person name="Yuan T."/>
            <person name="Jiang B."/>
            <person name="Yang W."/>
            <person name="Lam T.T.-Y."/>
            <person name="Chang Q."/>
            <person name="Ding S."/>
            <person name="Wang X."/>
            <person name="Zhu J."/>
            <person name="Ruan X."/>
            <person name="Zhao L."/>
            <person name="Wei J."/>
            <person name="Que T."/>
            <person name="Du C."/>
            <person name="Cheng J."/>
            <person name="Dai P."/>
            <person name="Han X."/>
            <person name="Huang E."/>
            <person name="Gao Y."/>
            <person name="Liu J."/>
            <person name="Shao H."/>
            <person name="Ye R."/>
            <person name="Li L."/>
            <person name="Wei W."/>
            <person name="Wang X."/>
            <person name="Wang C."/>
            <person name="Huo Q."/>
            <person name="Li W."/>
            <person name="Guo W."/>
            <person name="Chen H."/>
            <person name="Chen S."/>
            <person name="Zhou L."/>
            <person name="Zhou L."/>
            <person name="Ni X."/>
            <person name="Tian J."/>
            <person name="Zhou Y."/>
            <person name="Sheng Y."/>
            <person name="Liu T."/>
            <person name="Pan Y."/>
            <person name="Xia L."/>
            <person name="Li J."/>
            <person name="Zhao F."/>
            <person name="Cao W."/>
        </authorList>
    </citation>
    <scope>NUCLEOTIDE SEQUENCE</scope>
    <source>
        <strain evidence="2">Rsan-2018</strain>
        <tissue evidence="2">Larvae</tissue>
    </source>
</reference>
<keyword evidence="3" id="KW-1185">Reference proteome</keyword>
<dbReference type="Proteomes" id="UP000821837">
    <property type="component" value="Chromosome 10"/>
</dbReference>
<name>A0A9D4T703_RHISA</name>
<feature type="domain" description="TRAF1-6 MATH" evidence="1">
    <location>
        <begin position="54"/>
        <end position="157"/>
    </location>
</feature>
<dbReference type="Gene3D" id="2.60.210.10">
    <property type="entry name" value="Apoptosis, Tumor Necrosis Factor Receptor Associated Protein 2, Chain A"/>
    <property type="match status" value="1"/>
</dbReference>
<evidence type="ECO:0000313" key="3">
    <source>
        <dbReference type="Proteomes" id="UP000821837"/>
    </source>
</evidence>
<dbReference type="Pfam" id="PF21355">
    <property type="entry name" value="TRAF-mep_MATH"/>
    <property type="match status" value="1"/>
</dbReference>
<gene>
    <name evidence="2" type="ORF">HPB52_004602</name>
</gene>
<protein>
    <recommendedName>
        <fullName evidence="1">TRAF1-6 MATH domain-containing protein</fullName>
    </recommendedName>
</protein>